<evidence type="ECO:0008006" key="3">
    <source>
        <dbReference type="Google" id="ProtNLM"/>
    </source>
</evidence>
<comment type="caution">
    <text evidence="1">The sequence shown here is derived from an EMBL/GenBank/DDBJ whole genome shotgun (WGS) entry which is preliminary data.</text>
</comment>
<gene>
    <name evidence="1" type="ORF">MHA02_24690</name>
</gene>
<dbReference type="AlphaFoldDB" id="A0A512IQT6"/>
<sequence length="225" mass="25379">MFVSVCAFADNAAHVAKSIQGHLSDPAIPIKKNEDPFRVNPEATNLFGKELRKVSAPLLEMVFSRLVDNLSSYLSSVTRECLVSKHEILRSKETITFELALNCDSMEELRELIVDRKIDELAYLGFGKLSDWISERLGIDSPRRLPFYNHLVESVEIRNCIIHNGSRIGHKYLRTMPSALQVQLNDHIDVDIDMIYCFSRAAAEYVCCLEAGLIEKFALPTSSTS</sequence>
<keyword evidence="2" id="KW-1185">Reference proteome</keyword>
<evidence type="ECO:0000313" key="1">
    <source>
        <dbReference type="EMBL" id="GEP00082.1"/>
    </source>
</evidence>
<reference evidence="1 2" key="1">
    <citation type="submission" date="2019-07" db="EMBL/GenBank/DDBJ databases">
        <title>Whole genome shotgun sequence of Methylobacterium haplocladii NBRC 107714.</title>
        <authorList>
            <person name="Hosoyama A."/>
            <person name="Uohara A."/>
            <person name="Ohji S."/>
            <person name="Ichikawa N."/>
        </authorList>
    </citation>
    <scope>NUCLEOTIDE SEQUENCE [LARGE SCALE GENOMIC DNA]</scope>
    <source>
        <strain evidence="1 2">NBRC 107714</strain>
    </source>
</reference>
<organism evidence="1 2">
    <name type="scientific">Methylobacterium haplocladii</name>
    <dbReference type="NCBI Taxonomy" id="1176176"/>
    <lineage>
        <taxon>Bacteria</taxon>
        <taxon>Pseudomonadati</taxon>
        <taxon>Pseudomonadota</taxon>
        <taxon>Alphaproteobacteria</taxon>
        <taxon>Hyphomicrobiales</taxon>
        <taxon>Methylobacteriaceae</taxon>
        <taxon>Methylobacterium</taxon>
    </lineage>
</organism>
<protein>
    <recommendedName>
        <fullName evidence="3">RiboL-PSP-HEPN domain-containing protein</fullName>
    </recommendedName>
</protein>
<dbReference type="EMBL" id="BJZT01000027">
    <property type="protein sequence ID" value="GEP00082.1"/>
    <property type="molecule type" value="Genomic_DNA"/>
</dbReference>
<proteinExistence type="predicted"/>
<dbReference type="Proteomes" id="UP000321258">
    <property type="component" value="Unassembled WGS sequence"/>
</dbReference>
<evidence type="ECO:0000313" key="2">
    <source>
        <dbReference type="Proteomes" id="UP000321258"/>
    </source>
</evidence>
<name>A0A512IQT6_9HYPH</name>
<accession>A0A512IQT6</accession>